<dbReference type="GO" id="GO:0008168">
    <property type="term" value="F:methyltransferase activity"/>
    <property type="evidence" value="ECO:0007669"/>
    <property type="project" value="UniProtKB-KW"/>
</dbReference>
<dbReference type="RefSeq" id="WP_274112282.1">
    <property type="nucleotide sequence ID" value="NZ_JAPCKI010000010.1"/>
</dbReference>
<evidence type="ECO:0000259" key="3">
    <source>
        <dbReference type="Pfam" id="PF13649"/>
    </source>
</evidence>
<dbReference type="InterPro" id="IPR029063">
    <property type="entry name" value="SAM-dependent_MTases_sf"/>
</dbReference>
<dbReference type="Gene3D" id="3.40.50.150">
    <property type="entry name" value="Vaccinia Virus protein VP39"/>
    <property type="match status" value="1"/>
</dbReference>
<feature type="domain" description="Methyltransferase" evidence="3">
    <location>
        <begin position="55"/>
        <end position="148"/>
    </location>
</feature>
<reference evidence="4" key="1">
    <citation type="submission" date="2022-10" db="EMBL/GenBank/DDBJ databases">
        <title>Description of microaerobic benzene degrading bacteria.</title>
        <authorList>
            <person name="Bedics A."/>
            <person name="Tancsics A."/>
            <person name="Banerjee S."/>
        </authorList>
    </citation>
    <scope>NUCLEOTIDE SEQUENCE</scope>
    <source>
        <strain evidence="4">D2M1</strain>
    </source>
</reference>
<dbReference type="SUPFAM" id="SSF53335">
    <property type="entry name" value="S-adenosyl-L-methionine-dependent methyltransferases"/>
    <property type="match status" value="1"/>
</dbReference>
<evidence type="ECO:0000256" key="2">
    <source>
        <dbReference type="SAM" id="MobiDB-lite"/>
    </source>
</evidence>
<dbReference type="PANTHER" id="PTHR43861">
    <property type="entry name" value="TRANS-ACONITATE 2-METHYLTRANSFERASE-RELATED"/>
    <property type="match status" value="1"/>
</dbReference>
<keyword evidence="5" id="KW-1185">Reference proteome</keyword>
<dbReference type="GO" id="GO:0032259">
    <property type="term" value="P:methylation"/>
    <property type="evidence" value="ECO:0007669"/>
    <property type="project" value="UniProtKB-KW"/>
</dbReference>
<keyword evidence="1" id="KW-0808">Transferase</keyword>
<dbReference type="CDD" id="cd02440">
    <property type="entry name" value="AdoMet_MTases"/>
    <property type="match status" value="1"/>
</dbReference>
<name>A0ABT5S0J6_9BURK</name>
<gene>
    <name evidence="4" type="ORF">OIN59_17170</name>
</gene>
<dbReference type="Proteomes" id="UP001148932">
    <property type="component" value="Unassembled WGS sequence"/>
</dbReference>
<evidence type="ECO:0000313" key="4">
    <source>
        <dbReference type="EMBL" id="MDD2179170.1"/>
    </source>
</evidence>
<dbReference type="PANTHER" id="PTHR43861:SF3">
    <property type="entry name" value="PUTATIVE (AFU_ORTHOLOGUE AFUA_2G14390)-RELATED"/>
    <property type="match status" value="1"/>
</dbReference>
<protein>
    <submittedName>
        <fullName evidence="4">Class I SAM-dependent methyltransferase</fullName>
    </submittedName>
</protein>
<proteinExistence type="predicted"/>
<evidence type="ECO:0000313" key="5">
    <source>
        <dbReference type="Proteomes" id="UP001148932"/>
    </source>
</evidence>
<comment type="caution">
    <text evidence="4">The sequence shown here is derived from an EMBL/GenBank/DDBJ whole genome shotgun (WGS) entry which is preliminary data.</text>
</comment>
<dbReference type="InterPro" id="IPR041698">
    <property type="entry name" value="Methyltransf_25"/>
</dbReference>
<keyword evidence="4" id="KW-0489">Methyltransferase</keyword>
<evidence type="ECO:0000256" key="1">
    <source>
        <dbReference type="ARBA" id="ARBA00022679"/>
    </source>
</evidence>
<sequence>MSTPTQNMTSKNTPAFSDPANTWNQRFAAPGFLFGAEPNGWLREHAHVWSPGEQVLCVADGEGRNSVWLAEQGLKVDAFDIAATGVAKARELAAQRGVTVNFAVADCDAYAWPDAALDGVAAIFVQFADPDLRARLFANMVRSLKPGGWLVLQGYTPRQLDYRTGGPPLVSHLYTESLLREAFSELGIDTLREYEAELAEGSGHHGRSALIGMVARRL</sequence>
<accession>A0ABT5S0J6</accession>
<dbReference type="EMBL" id="JAPCKI010000010">
    <property type="protein sequence ID" value="MDD2179170.1"/>
    <property type="molecule type" value="Genomic_DNA"/>
</dbReference>
<dbReference type="Pfam" id="PF13649">
    <property type="entry name" value="Methyltransf_25"/>
    <property type="match status" value="1"/>
</dbReference>
<feature type="region of interest" description="Disordered" evidence="2">
    <location>
        <begin position="1"/>
        <end position="21"/>
    </location>
</feature>
<organism evidence="4 5">
    <name type="scientific">Acidovorax benzenivorans</name>
    <dbReference type="NCBI Taxonomy" id="2987520"/>
    <lineage>
        <taxon>Bacteria</taxon>
        <taxon>Pseudomonadati</taxon>
        <taxon>Pseudomonadota</taxon>
        <taxon>Betaproteobacteria</taxon>
        <taxon>Burkholderiales</taxon>
        <taxon>Comamonadaceae</taxon>
        <taxon>Acidovorax</taxon>
    </lineage>
</organism>